<dbReference type="GeneID" id="72001897"/>
<evidence type="ECO:0000313" key="1">
    <source>
        <dbReference type="EMBL" id="KAH9830007.1"/>
    </source>
</evidence>
<comment type="caution">
    <text evidence="1">The sequence shown here is derived from an EMBL/GenBank/DDBJ whole genome shotgun (WGS) entry which is preliminary data.</text>
</comment>
<dbReference type="EMBL" id="JADCUA010000034">
    <property type="protein sequence ID" value="KAH9830007.1"/>
    <property type="molecule type" value="Genomic_DNA"/>
</dbReference>
<protein>
    <recommendedName>
        <fullName evidence="3">Tc1-like transposase DDE domain-containing protein</fullName>
    </recommendedName>
</protein>
<reference evidence="1 2" key="1">
    <citation type="journal article" date="2021" name="Environ. Microbiol.">
        <title>Gene family expansions and transcriptome signatures uncover fungal adaptations to wood decay.</title>
        <authorList>
            <person name="Hage H."/>
            <person name="Miyauchi S."/>
            <person name="Viragh M."/>
            <person name="Drula E."/>
            <person name="Min B."/>
            <person name="Chaduli D."/>
            <person name="Navarro D."/>
            <person name="Favel A."/>
            <person name="Norest M."/>
            <person name="Lesage-Meessen L."/>
            <person name="Balint B."/>
            <person name="Merenyi Z."/>
            <person name="de Eugenio L."/>
            <person name="Morin E."/>
            <person name="Martinez A.T."/>
            <person name="Baldrian P."/>
            <person name="Stursova M."/>
            <person name="Martinez M.J."/>
            <person name="Novotny C."/>
            <person name="Magnuson J.K."/>
            <person name="Spatafora J.W."/>
            <person name="Maurice S."/>
            <person name="Pangilinan J."/>
            <person name="Andreopoulos W."/>
            <person name="LaButti K."/>
            <person name="Hundley H."/>
            <person name="Na H."/>
            <person name="Kuo A."/>
            <person name="Barry K."/>
            <person name="Lipzen A."/>
            <person name="Henrissat B."/>
            <person name="Riley R."/>
            <person name="Ahrendt S."/>
            <person name="Nagy L.G."/>
            <person name="Grigoriev I.V."/>
            <person name="Martin F."/>
            <person name="Rosso M.N."/>
        </authorList>
    </citation>
    <scope>NUCLEOTIDE SEQUENCE [LARGE SCALE GENOMIC DNA]</scope>
    <source>
        <strain evidence="1 2">CIRM-BRFM 1785</strain>
    </source>
</reference>
<evidence type="ECO:0008006" key="3">
    <source>
        <dbReference type="Google" id="ProtNLM"/>
    </source>
</evidence>
<name>A0ABQ8K036_9APHY</name>
<accession>A0ABQ8K036</accession>
<dbReference type="InterPro" id="IPR036397">
    <property type="entry name" value="RNaseH_sf"/>
</dbReference>
<dbReference type="Gene3D" id="3.30.420.10">
    <property type="entry name" value="Ribonuclease H-like superfamily/Ribonuclease H"/>
    <property type="match status" value="1"/>
</dbReference>
<sequence length="69" mass="8080">TYSPDLNPIEEMFSHVKSWLRRHRTYALGELARLDTCNPYQMLWDAVFSTTASMAKGWFFNSGYSVDLR</sequence>
<evidence type="ECO:0000313" key="2">
    <source>
        <dbReference type="Proteomes" id="UP000814176"/>
    </source>
</evidence>
<feature type="non-terminal residue" evidence="1">
    <location>
        <position position="1"/>
    </location>
</feature>
<dbReference type="Proteomes" id="UP000814176">
    <property type="component" value="Unassembled WGS sequence"/>
</dbReference>
<gene>
    <name evidence="1" type="ORF">C8Q71DRAFT_717419</name>
</gene>
<organism evidence="1 2">
    <name type="scientific">Rhodofomes roseus</name>
    <dbReference type="NCBI Taxonomy" id="34475"/>
    <lineage>
        <taxon>Eukaryota</taxon>
        <taxon>Fungi</taxon>
        <taxon>Dikarya</taxon>
        <taxon>Basidiomycota</taxon>
        <taxon>Agaricomycotina</taxon>
        <taxon>Agaricomycetes</taxon>
        <taxon>Polyporales</taxon>
        <taxon>Rhodofomes</taxon>
    </lineage>
</organism>
<dbReference type="RefSeq" id="XP_047773370.1">
    <property type="nucleotide sequence ID" value="XM_047921165.1"/>
</dbReference>
<proteinExistence type="predicted"/>
<keyword evidence="2" id="KW-1185">Reference proteome</keyword>